<reference evidence="3 4" key="1">
    <citation type="submission" date="2019-05" db="EMBL/GenBank/DDBJ databases">
        <title>Draft genome sequence of Actinomadura geliboluensis A8036.</title>
        <authorList>
            <person name="Saricaoglu S."/>
            <person name="Isik K."/>
        </authorList>
    </citation>
    <scope>NUCLEOTIDE SEQUENCE [LARGE SCALE GENOMIC DNA]</scope>
    <source>
        <strain evidence="3 4">A8036</strain>
    </source>
</reference>
<organism evidence="3 4">
    <name type="scientific">Actinomadura geliboluensis</name>
    <dbReference type="NCBI Taxonomy" id="882440"/>
    <lineage>
        <taxon>Bacteria</taxon>
        <taxon>Bacillati</taxon>
        <taxon>Actinomycetota</taxon>
        <taxon>Actinomycetes</taxon>
        <taxon>Streptosporangiales</taxon>
        <taxon>Thermomonosporaceae</taxon>
        <taxon>Actinomadura</taxon>
    </lineage>
</organism>
<feature type="non-terminal residue" evidence="3">
    <location>
        <position position="1"/>
    </location>
</feature>
<evidence type="ECO:0000313" key="3">
    <source>
        <dbReference type="EMBL" id="TMR37827.1"/>
    </source>
</evidence>
<feature type="domain" description="Amidase" evidence="2">
    <location>
        <begin position="1"/>
        <end position="268"/>
    </location>
</feature>
<dbReference type="OrthoDB" id="182039at2"/>
<evidence type="ECO:0000256" key="1">
    <source>
        <dbReference type="ARBA" id="ARBA00009199"/>
    </source>
</evidence>
<dbReference type="Gene3D" id="3.90.1300.10">
    <property type="entry name" value="Amidase signature (AS) domain"/>
    <property type="match status" value="1"/>
</dbReference>
<dbReference type="InterPro" id="IPR023631">
    <property type="entry name" value="Amidase_dom"/>
</dbReference>
<accession>A0A5S4GY63</accession>
<dbReference type="SUPFAM" id="SSF75304">
    <property type="entry name" value="Amidase signature (AS) enzymes"/>
    <property type="match status" value="1"/>
</dbReference>
<dbReference type="PANTHER" id="PTHR11895">
    <property type="entry name" value="TRANSAMIDASE"/>
    <property type="match status" value="1"/>
</dbReference>
<dbReference type="RefSeq" id="WP_138637568.1">
    <property type="nucleotide sequence ID" value="NZ_VCKZ01000117.1"/>
</dbReference>
<dbReference type="InterPro" id="IPR000120">
    <property type="entry name" value="Amidase"/>
</dbReference>
<dbReference type="AlphaFoldDB" id="A0A5S4GY63"/>
<evidence type="ECO:0000313" key="4">
    <source>
        <dbReference type="Proteomes" id="UP000305238"/>
    </source>
</evidence>
<gene>
    <name evidence="3" type="ORF">ETD96_17750</name>
</gene>
<evidence type="ECO:0000259" key="2">
    <source>
        <dbReference type="Pfam" id="PF01425"/>
    </source>
</evidence>
<dbReference type="Proteomes" id="UP000305238">
    <property type="component" value="Unassembled WGS sequence"/>
</dbReference>
<proteinExistence type="inferred from homology"/>
<protein>
    <submittedName>
        <fullName evidence="3">Amidase</fullName>
    </submittedName>
</protein>
<dbReference type="InterPro" id="IPR036928">
    <property type="entry name" value="AS_sf"/>
</dbReference>
<dbReference type="PANTHER" id="PTHR11895:SF7">
    <property type="entry name" value="GLUTAMYL-TRNA(GLN) AMIDOTRANSFERASE SUBUNIT A, MITOCHONDRIAL"/>
    <property type="match status" value="1"/>
</dbReference>
<keyword evidence="4" id="KW-1185">Reference proteome</keyword>
<dbReference type="GO" id="GO:0003824">
    <property type="term" value="F:catalytic activity"/>
    <property type="evidence" value="ECO:0007669"/>
    <property type="project" value="InterPro"/>
</dbReference>
<sequence length="305" mass="31842">GGSAAAVAAGEVLGALGTDTGGSVRVPAALCGVVGLKPRAGAVSMRGVVPLSPLLDSCGVLAADVRDADLLWRALSPTTPPTAPGTLRVGVATDDTLGAVSDEVAEAAAKAASVLGTRSDIELTPVSPPPFDDWAPARIIPLLADMLETHAGRDWYPRRAALYGPDTRAALDTATSFTTADLIKALRTTARLVERFMDCLIACDVLLLPTVERTAPERQELSRPEHPYNPSALLRLCAPVNWCPLAAISVPCGTSATGLPIGVQFVGRDEATVIECAARYESERRPIVRATEGSHSRGQQPKPFP</sequence>
<comment type="caution">
    <text evidence="3">The sequence shown here is derived from an EMBL/GenBank/DDBJ whole genome shotgun (WGS) entry which is preliminary data.</text>
</comment>
<dbReference type="EMBL" id="VCKZ01000117">
    <property type="protein sequence ID" value="TMR37827.1"/>
    <property type="molecule type" value="Genomic_DNA"/>
</dbReference>
<comment type="similarity">
    <text evidence="1">Belongs to the amidase family.</text>
</comment>
<dbReference type="Pfam" id="PF01425">
    <property type="entry name" value="Amidase"/>
    <property type="match status" value="1"/>
</dbReference>
<name>A0A5S4GY63_9ACTN</name>